<evidence type="ECO:0000313" key="2">
    <source>
        <dbReference type="EMBL" id="KDR50755.1"/>
    </source>
</evidence>
<dbReference type="HOGENOM" id="CLU_3010463_0_0_10"/>
<dbReference type="EMBL" id="JNGW01000140">
    <property type="protein sequence ID" value="KDR50755.1"/>
    <property type="molecule type" value="Genomic_DNA"/>
</dbReference>
<reference evidence="2 3" key="1">
    <citation type="submission" date="2013-08" db="EMBL/GenBank/DDBJ databases">
        <authorList>
            <person name="Weinstock G."/>
            <person name="Sodergren E."/>
            <person name="Wylie T."/>
            <person name="Fulton L."/>
            <person name="Fulton R."/>
            <person name="Fronick C."/>
            <person name="O'Laughlin M."/>
            <person name="Godfrey J."/>
            <person name="Miner T."/>
            <person name="Herter B."/>
            <person name="Appelbaum E."/>
            <person name="Cordes M."/>
            <person name="Lek S."/>
            <person name="Wollam A."/>
            <person name="Pepin K.H."/>
            <person name="Palsikar V.B."/>
            <person name="Mitreva M."/>
            <person name="Wilson R.K."/>
        </authorList>
    </citation>
    <scope>NUCLEOTIDE SEQUENCE [LARGE SCALE GENOMIC DNA]</scope>
    <source>
        <strain evidence="2 3">ATCC 15930</strain>
    </source>
</reference>
<keyword evidence="3" id="KW-1185">Reference proteome</keyword>
<keyword evidence="1" id="KW-0472">Membrane</keyword>
<evidence type="ECO:0000313" key="3">
    <source>
        <dbReference type="Proteomes" id="UP000027442"/>
    </source>
</evidence>
<proteinExistence type="predicted"/>
<evidence type="ECO:0000256" key="1">
    <source>
        <dbReference type="SAM" id="Phobius"/>
    </source>
</evidence>
<name>A0A069QD97_HOYLO</name>
<keyword evidence="1" id="KW-1133">Transmembrane helix</keyword>
<comment type="caution">
    <text evidence="2">The sequence shown here is derived from an EMBL/GenBank/DDBJ whole genome shotgun (WGS) entry which is preliminary data.</text>
</comment>
<organism evidence="2 3">
    <name type="scientific">Hoylesella loescheii DSM 19665 = JCM 12249 = ATCC 15930</name>
    <dbReference type="NCBI Taxonomy" id="1122985"/>
    <lineage>
        <taxon>Bacteria</taxon>
        <taxon>Pseudomonadati</taxon>
        <taxon>Bacteroidota</taxon>
        <taxon>Bacteroidia</taxon>
        <taxon>Bacteroidales</taxon>
        <taxon>Prevotellaceae</taxon>
        <taxon>Hoylesella</taxon>
    </lineage>
</organism>
<accession>A0A069QD97</accession>
<dbReference type="Proteomes" id="UP000027442">
    <property type="component" value="Unassembled WGS sequence"/>
</dbReference>
<keyword evidence="1" id="KW-0812">Transmembrane</keyword>
<sequence length="56" mass="7034">MQDELNKDKLKRVLFMILFVFIVMPLQIFIIHFDFWRRVLPRRYFAQSLKNLPYLM</sequence>
<feature type="transmembrane region" description="Helical" evidence="1">
    <location>
        <begin position="12"/>
        <end position="33"/>
    </location>
</feature>
<protein>
    <submittedName>
        <fullName evidence="2">Uncharacterized protein</fullName>
    </submittedName>
</protein>
<dbReference type="AlphaFoldDB" id="A0A069QD97"/>
<gene>
    <name evidence="2" type="ORF">HMPREF1991_03197</name>
</gene>